<evidence type="ECO:0000313" key="2">
    <source>
        <dbReference type="EMBL" id="GAP03106.1"/>
    </source>
</evidence>
<sequence>MALVGLFVVAFALLIIAFAAAHGFKLLKEGDTSMFPLLMIAGFLFLIGLVFIIYNLIA</sequence>
<keyword evidence="1" id="KW-1133">Transmembrane helix</keyword>
<organism evidence="2 3">
    <name type="scientific">Fructobacillus pseudoficulneus</name>
    <dbReference type="NCBI Taxonomy" id="220714"/>
    <lineage>
        <taxon>Bacteria</taxon>
        <taxon>Bacillati</taxon>
        <taxon>Bacillota</taxon>
        <taxon>Bacilli</taxon>
        <taxon>Lactobacillales</taxon>
        <taxon>Lactobacillaceae</taxon>
        <taxon>Fructobacillus</taxon>
    </lineage>
</organism>
<keyword evidence="1" id="KW-0812">Transmembrane</keyword>
<dbReference type="EMBL" id="DF968066">
    <property type="protein sequence ID" value="GAP03106.1"/>
    <property type="molecule type" value="Genomic_DNA"/>
</dbReference>
<dbReference type="AlphaFoldDB" id="A0A3F3GWK5"/>
<evidence type="ECO:0000256" key="1">
    <source>
        <dbReference type="SAM" id="Phobius"/>
    </source>
</evidence>
<keyword evidence="3" id="KW-1185">Reference proteome</keyword>
<dbReference type="RefSeq" id="WP_158705827.1">
    <property type="nucleotide sequence ID" value="NZ_DF968066.1"/>
</dbReference>
<name>A0A3F3GWK5_9LACO</name>
<accession>A0A3F3GWK5</accession>
<gene>
    <name evidence="2" type="ORF">FPFC_040990</name>
</gene>
<keyword evidence="1" id="KW-0472">Membrane</keyword>
<reference evidence="2 3" key="1">
    <citation type="journal article" date="2015" name="BMC Genomics">
        <title>Comparative genomics of Fructobacillus spp. and Leuconostoc spp. reveals niche-specific evolution of Fructobacillus spp.</title>
        <authorList>
            <person name="Endo A."/>
            <person name="Tanizawa Y."/>
            <person name="Tanaka N."/>
            <person name="Maeno S."/>
            <person name="Kumar H."/>
            <person name="Shiwa Y."/>
            <person name="Okada S."/>
            <person name="Yoshikawa H."/>
            <person name="Dicks L."/>
            <person name="Nakagawa J."/>
            <person name="Arita M."/>
        </authorList>
    </citation>
    <scope>NUCLEOTIDE SEQUENCE [LARGE SCALE GENOMIC DNA]</scope>
    <source>
        <strain evidence="2 3">DSM 15468</strain>
    </source>
</reference>
<feature type="transmembrane region" description="Helical" evidence="1">
    <location>
        <begin position="33"/>
        <end position="57"/>
    </location>
</feature>
<proteinExistence type="predicted"/>
<dbReference type="Proteomes" id="UP000061227">
    <property type="component" value="Unassembled WGS sequence"/>
</dbReference>
<evidence type="ECO:0000313" key="3">
    <source>
        <dbReference type="Proteomes" id="UP000061227"/>
    </source>
</evidence>
<protein>
    <submittedName>
        <fullName evidence="2">Major facilitator superfamily transporter</fullName>
    </submittedName>
</protein>